<name>G7YUA3_CLOSI</name>
<feature type="transmembrane region" description="Helical" evidence="1">
    <location>
        <begin position="85"/>
        <end position="109"/>
    </location>
</feature>
<keyword evidence="1" id="KW-0812">Transmembrane</keyword>
<gene>
    <name evidence="2" type="ORF">CLF_111065</name>
</gene>
<organism evidence="2 3">
    <name type="scientific">Clonorchis sinensis</name>
    <name type="common">Chinese liver fluke</name>
    <dbReference type="NCBI Taxonomy" id="79923"/>
    <lineage>
        <taxon>Eukaryota</taxon>
        <taxon>Metazoa</taxon>
        <taxon>Spiralia</taxon>
        <taxon>Lophotrochozoa</taxon>
        <taxon>Platyhelminthes</taxon>
        <taxon>Trematoda</taxon>
        <taxon>Digenea</taxon>
        <taxon>Opisthorchiida</taxon>
        <taxon>Opisthorchiata</taxon>
        <taxon>Opisthorchiidae</taxon>
        <taxon>Clonorchis</taxon>
    </lineage>
</organism>
<keyword evidence="3" id="KW-1185">Reference proteome</keyword>
<dbReference type="Proteomes" id="UP000008909">
    <property type="component" value="Unassembled WGS sequence"/>
</dbReference>
<dbReference type="EMBL" id="DF144286">
    <property type="protein sequence ID" value="GAA56533.1"/>
    <property type="molecule type" value="Genomic_DNA"/>
</dbReference>
<reference key="2">
    <citation type="submission" date="2011-10" db="EMBL/GenBank/DDBJ databases">
        <title>The genome and transcriptome sequence of Clonorchis sinensis provide insights into the carcinogenic liver fluke.</title>
        <authorList>
            <person name="Wang X."/>
            <person name="Huang Y."/>
            <person name="Chen W."/>
            <person name="Liu H."/>
            <person name="Guo L."/>
            <person name="Chen Y."/>
            <person name="Luo F."/>
            <person name="Zhou W."/>
            <person name="Sun J."/>
            <person name="Mao Q."/>
            <person name="Liang P."/>
            <person name="Zhou C."/>
            <person name="Tian Y."/>
            <person name="Men J."/>
            <person name="Lv X."/>
            <person name="Huang L."/>
            <person name="Zhou J."/>
            <person name="Hu Y."/>
            <person name="Li R."/>
            <person name="Zhang F."/>
            <person name="Lei H."/>
            <person name="Li X."/>
            <person name="Hu X."/>
            <person name="Liang C."/>
            <person name="Xu J."/>
            <person name="Wu Z."/>
            <person name="Yu X."/>
        </authorList>
    </citation>
    <scope>NUCLEOTIDE SEQUENCE</scope>
    <source>
        <strain>Henan</strain>
    </source>
</reference>
<keyword evidence="1" id="KW-1133">Transmembrane helix</keyword>
<sequence>MGAFEAILTGLDQKYVPQRRTVNTGSTTSIWTAKAFFKKVCRISRNQFDHSSARRIQPSSTLGITTNVRWRLFERFRFEIFRRKAFRIVIGLSISACETLIVVLIRHIFWSVPYIMNEKLRRLKMGKYNKKKLRKMEKPLEVVNDSTKTDAVRCDRTTAQEVSMV</sequence>
<dbReference type="AlphaFoldDB" id="G7YUA3"/>
<accession>G7YUA3</accession>
<evidence type="ECO:0000313" key="3">
    <source>
        <dbReference type="Proteomes" id="UP000008909"/>
    </source>
</evidence>
<evidence type="ECO:0000256" key="1">
    <source>
        <dbReference type="SAM" id="Phobius"/>
    </source>
</evidence>
<evidence type="ECO:0000313" key="2">
    <source>
        <dbReference type="EMBL" id="GAA56533.1"/>
    </source>
</evidence>
<keyword evidence="1" id="KW-0472">Membrane</keyword>
<protein>
    <submittedName>
        <fullName evidence="2">Uncharacterized protein</fullName>
    </submittedName>
</protein>
<proteinExistence type="predicted"/>
<reference evidence="2" key="1">
    <citation type="journal article" date="2011" name="Genome Biol.">
        <title>The draft genome of the carcinogenic human liver fluke Clonorchis sinensis.</title>
        <authorList>
            <person name="Wang X."/>
            <person name="Chen W."/>
            <person name="Huang Y."/>
            <person name="Sun J."/>
            <person name="Men J."/>
            <person name="Liu H."/>
            <person name="Luo F."/>
            <person name="Guo L."/>
            <person name="Lv X."/>
            <person name="Deng C."/>
            <person name="Zhou C."/>
            <person name="Fan Y."/>
            <person name="Li X."/>
            <person name="Huang L."/>
            <person name="Hu Y."/>
            <person name="Liang C."/>
            <person name="Hu X."/>
            <person name="Xu J."/>
            <person name="Yu X."/>
        </authorList>
    </citation>
    <scope>NUCLEOTIDE SEQUENCE [LARGE SCALE GENOMIC DNA]</scope>
    <source>
        <strain evidence="2">Henan</strain>
    </source>
</reference>